<name>A0AAV2WRH5_MYCNE</name>
<keyword evidence="2" id="KW-0597">Phosphoprotein</keyword>
<dbReference type="PROSITE" id="PS50110">
    <property type="entry name" value="RESPONSE_REGULATORY"/>
    <property type="match status" value="1"/>
</dbReference>
<sequence>MPDRSDLSTATLSIAVVDDHDVIHSGVRSWCAAADPPIAVADCYFDSESFLAAHPHPSADVQAVVLDLELTSRKPDFAAIARIADAGHRVVVYSHLEHNEVILQCLDYGAVTYLVKSEGKRHLIDAIRAAGTDTAYVGPRMAGALHSDSRAGRPALAAREREVLVAWFQTESKDLVGQRLFISPATVRTHLQRIRAKYAAAGRPAPTKAALVARAIQDGMINVDDL</sequence>
<feature type="domain" description="Response regulatory" evidence="3">
    <location>
        <begin position="13"/>
        <end position="131"/>
    </location>
</feature>
<dbReference type="SUPFAM" id="SSF52172">
    <property type="entry name" value="CheY-like"/>
    <property type="match status" value="1"/>
</dbReference>
<feature type="modified residue" description="4-aspartylphosphate" evidence="2">
    <location>
        <position position="67"/>
    </location>
</feature>
<dbReference type="InterPro" id="IPR016032">
    <property type="entry name" value="Sig_transdc_resp-reg_C-effctor"/>
</dbReference>
<dbReference type="InterPro" id="IPR039420">
    <property type="entry name" value="WalR-like"/>
</dbReference>
<keyword evidence="1" id="KW-0238">DNA-binding</keyword>
<dbReference type="PANTHER" id="PTHR43214">
    <property type="entry name" value="TWO-COMPONENT RESPONSE REGULATOR"/>
    <property type="match status" value="1"/>
</dbReference>
<accession>A0AAV2WRH5</accession>
<organism evidence="4 5">
    <name type="scientific">Mycolicibacterium neoaurum</name>
    <name type="common">Mycobacterium neoaurum</name>
    <dbReference type="NCBI Taxonomy" id="1795"/>
    <lineage>
        <taxon>Bacteria</taxon>
        <taxon>Bacillati</taxon>
        <taxon>Actinomycetota</taxon>
        <taxon>Actinomycetes</taxon>
        <taxon>Mycobacteriales</taxon>
        <taxon>Mycobacteriaceae</taxon>
        <taxon>Mycolicibacterium</taxon>
    </lineage>
</organism>
<dbReference type="GO" id="GO:0003677">
    <property type="term" value="F:DNA binding"/>
    <property type="evidence" value="ECO:0007669"/>
    <property type="project" value="UniProtKB-KW"/>
</dbReference>
<dbReference type="SMART" id="SM00448">
    <property type="entry name" value="REC"/>
    <property type="match status" value="1"/>
</dbReference>
<reference evidence="4" key="2">
    <citation type="submission" date="2015-09" db="EMBL/GenBank/DDBJ databases">
        <title>Draft genome sequence of Mycobacterium neoaurum DSM 44074.</title>
        <authorList>
            <person name="Croce O."/>
            <person name="Robert C."/>
            <person name="Raoult D."/>
            <person name="Drancourt M."/>
        </authorList>
    </citation>
    <scope>NUCLEOTIDE SEQUENCE</scope>
    <source>
        <strain evidence="4">DSM 44074</strain>
    </source>
</reference>
<evidence type="ECO:0000313" key="4">
    <source>
        <dbReference type="EMBL" id="CDQ46894.1"/>
    </source>
</evidence>
<evidence type="ECO:0000313" key="5">
    <source>
        <dbReference type="Proteomes" id="UP000028864"/>
    </source>
</evidence>
<dbReference type="InterPro" id="IPR000792">
    <property type="entry name" value="Tscrpt_reg_LuxR_C"/>
</dbReference>
<gene>
    <name evidence="4" type="ORF">BN1047_04808</name>
</gene>
<dbReference type="Gene3D" id="3.40.50.2300">
    <property type="match status" value="1"/>
</dbReference>
<dbReference type="InterPro" id="IPR036388">
    <property type="entry name" value="WH-like_DNA-bd_sf"/>
</dbReference>
<dbReference type="Pfam" id="PF00196">
    <property type="entry name" value="GerE"/>
    <property type="match status" value="1"/>
</dbReference>
<protein>
    <submittedName>
        <fullName evidence="4">Two component LuxR family transcriptional regulator</fullName>
    </submittedName>
</protein>
<dbReference type="RefSeq" id="WP_030134439.1">
    <property type="nucleotide sequence ID" value="NZ_LK021342.1"/>
</dbReference>
<dbReference type="Pfam" id="PF00072">
    <property type="entry name" value="Response_reg"/>
    <property type="match status" value="1"/>
</dbReference>
<dbReference type="Gene3D" id="1.10.10.10">
    <property type="entry name" value="Winged helix-like DNA-binding domain superfamily/Winged helix DNA-binding domain"/>
    <property type="match status" value="1"/>
</dbReference>
<evidence type="ECO:0000256" key="1">
    <source>
        <dbReference type="ARBA" id="ARBA00023125"/>
    </source>
</evidence>
<dbReference type="InterPro" id="IPR001789">
    <property type="entry name" value="Sig_transdc_resp-reg_receiver"/>
</dbReference>
<dbReference type="InterPro" id="IPR011006">
    <property type="entry name" value="CheY-like_superfamily"/>
</dbReference>
<dbReference type="PANTHER" id="PTHR43214:SF43">
    <property type="entry name" value="TWO-COMPONENT RESPONSE REGULATOR"/>
    <property type="match status" value="1"/>
</dbReference>
<dbReference type="AlphaFoldDB" id="A0AAV2WRH5"/>
<dbReference type="GO" id="GO:0006355">
    <property type="term" value="P:regulation of DNA-templated transcription"/>
    <property type="evidence" value="ECO:0007669"/>
    <property type="project" value="InterPro"/>
</dbReference>
<dbReference type="EMBL" id="LK021342">
    <property type="protein sequence ID" value="CDQ46894.1"/>
    <property type="molecule type" value="Genomic_DNA"/>
</dbReference>
<dbReference type="Proteomes" id="UP000028864">
    <property type="component" value="Unassembled WGS sequence"/>
</dbReference>
<dbReference type="SUPFAM" id="SSF46894">
    <property type="entry name" value="C-terminal effector domain of the bipartite response regulators"/>
    <property type="match status" value="1"/>
</dbReference>
<dbReference type="GO" id="GO:0000160">
    <property type="term" value="P:phosphorelay signal transduction system"/>
    <property type="evidence" value="ECO:0007669"/>
    <property type="project" value="InterPro"/>
</dbReference>
<evidence type="ECO:0000256" key="2">
    <source>
        <dbReference type="PROSITE-ProRule" id="PRU00169"/>
    </source>
</evidence>
<evidence type="ECO:0000259" key="3">
    <source>
        <dbReference type="PROSITE" id="PS50110"/>
    </source>
</evidence>
<dbReference type="SMART" id="SM00421">
    <property type="entry name" value="HTH_LUXR"/>
    <property type="match status" value="1"/>
</dbReference>
<reference evidence="4" key="1">
    <citation type="submission" date="2014-05" db="EMBL/GenBank/DDBJ databases">
        <authorList>
            <person name="Urmite Genomes"/>
        </authorList>
    </citation>
    <scope>NUCLEOTIDE SEQUENCE</scope>
    <source>
        <strain evidence="4">DSM 44074</strain>
    </source>
</reference>
<proteinExistence type="predicted"/>